<evidence type="ECO:0000256" key="2">
    <source>
        <dbReference type="ARBA" id="ARBA00007330"/>
    </source>
</evidence>
<protein>
    <submittedName>
        <fullName evidence="9">Glycerol-3-phosphate dehydrogenase/oxidase</fullName>
    </submittedName>
</protein>
<organism evidence="9 10">
    <name type="scientific">Belliella filtrata</name>
    <dbReference type="NCBI Taxonomy" id="2923435"/>
    <lineage>
        <taxon>Bacteria</taxon>
        <taxon>Pseudomonadati</taxon>
        <taxon>Bacteroidota</taxon>
        <taxon>Cytophagia</taxon>
        <taxon>Cytophagales</taxon>
        <taxon>Cyclobacteriaceae</taxon>
        <taxon>Belliella</taxon>
    </lineage>
</organism>
<dbReference type="PANTHER" id="PTHR11985:SF35">
    <property type="entry name" value="ANAEROBIC GLYCEROL-3-PHOSPHATE DEHYDROGENASE SUBUNIT A"/>
    <property type="match status" value="1"/>
</dbReference>
<dbReference type="InterPro" id="IPR031656">
    <property type="entry name" value="DAO_C"/>
</dbReference>
<dbReference type="Gene3D" id="3.50.50.60">
    <property type="entry name" value="FAD/NAD(P)-binding domain"/>
    <property type="match status" value="1"/>
</dbReference>
<dbReference type="InterPro" id="IPR006076">
    <property type="entry name" value="FAD-dep_OxRdtase"/>
</dbReference>
<comment type="cofactor">
    <cofactor evidence="1">
        <name>FAD</name>
        <dbReference type="ChEBI" id="CHEBI:57692"/>
    </cofactor>
</comment>
<dbReference type="PANTHER" id="PTHR11985">
    <property type="entry name" value="GLYCEROL-3-PHOSPHATE DEHYDROGENASE"/>
    <property type="match status" value="1"/>
</dbReference>
<dbReference type="Proteomes" id="UP001165489">
    <property type="component" value="Unassembled WGS sequence"/>
</dbReference>
<keyword evidence="6" id="KW-0560">Oxidoreductase</keyword>
<dbReference type="EMBL" id="JAKZGP010000004">
    <property type="protein sequence ID" value="MCH7408423.1"/>
    <property type="molecule type" value="Genomic_DNA"/>
</dbReference>
<evidence type="ECO:0000256" key="4">
    <source>
        <dbReference type="ARBA" id="ARBA00022798"/>
    </source>
</evidence>
<dbReference type="Gene3D" id="1.10.8.870">
    <property type="entry name" value="Alpha-glycerophosphate oxidase, cap domain"/>
    <property type="match status" value="1"/>
</dbReference>
<dbReference type="Pfam" id="PF16901">
    <property type="entry name" value="DAO_C"/>
    <property type="match status" value="1"/>
</dbReference>
<evidence type="ECO:0000259" key="7">
    <source>
        <dbReference type="Pfam" id="PF01266"/>
    </source>
</evidence>
<accession>A0ABS9UW98</accession>
<evidence type="ECO:0000256" key="6">
    <source>
        <dbReference type="ARBA" id="ARBA00023002"/>
    </source>
</evidence>
<keyword evidence="5" id="KW-0274">FAD</keyword>
<dbReference type="PRINTS" id="PR01001">
    <property type="entry name" value="FADG3PDH"/>
</dbReference>
<keyword evidence="3" id="KW-0285">Flavoprotein</keyword>
<comment type="similarity">
    <text evidence="2">Belongs to the FAD-dependent glycerol-3-phosphate dehydrogenase family.</text>
</comment>
<feature type="domain" description="Alpha-glycerophosphate oxidase C-terminal" evidence="8">
    <location>
        <begin position="420"/>
        <end position="504"/>
    </location>
</feature>
<dbReference type="PROSITE" id="PS00978">
    <property type="entry name" value="FAD_G3PDH_2"/>
    <property type="match status" value="1"/>
</dbReference>
<evidence type="ECO:0000256" key="3">
    <source>
        <dbReference type="ARBA" id="ARBA00022630"/>
    </source>
</evidence>
<gene>
    <name evidence="9" type="ORF">MM239_03365</name>
</gene>
<dbReference type="SUPFAM" id="SSF51905">
    <property type="entry name" value="FAD/NAD(P)-binding domain"/>
    <property type="match status" value="1"/>
</dbReference>
<comment type="caution">
    <text evidence="9">The sequence shown here is derived from an EMBL/GenBank/DDBJ whole genome shotgun (WGS) entry which is preliminary data.</text>
</comment>
<evidence type="ECO:0000256" key="5">
    <source>
        <dbReference type="ARBA" id="ARBA00022827"/>
    </source>
</evidence>
<proteinExistence type="inferred from homology"/>
<evidence type="ECO:0000313" key="9">
    <source>
        <dbReference type="EMBL" id="MCH7408423.1"/>
    </source>
</evidence>
<dbReference type="Pfam" id="PF01266">
    <property type="entry name" value="DAO"/>
    <property type="match status" value="1"/>
</dbReference>
<dbReference type="InterPro" id="IPR000447">
    <property type="entry name" value="G3P_DH_FAD-dep"/>
</dbReference>
<sequence length="525" mass="58686">MKFDRSLAIEQIRENQDWDVIIIGGGATGLGVAVDASSRGFKTLLLESHDFAKGTSSRSTKLVHGGVRYMANGDIGLVREALKERGILSKNASHLFKKQEFVIPNYTWWGGWYYKFGLSVYDFLSGKLSLGKTRYISRTQTIEAIPTINQAKLSSGVVYYDGQFDDARLALNLAQTAVEQGAVVLNYFPVTGFEKDKAGKVIGVKGIDKECGASFLIHTKTVVNATGVFTNDVMSLDNPDSGKMIVPSQGIHLVLDRKFLPTDQALMIPKTSDGRVLFAVPWHNKVIVGTTDTLIESTSYEPKPLEEEVKFILDTARRFLSIAPTKADVKSVFSGLRPLAAPSDKNQKTKEISRSHKIVMSDSGILTMIGGKWTTYRKMAEDIIDKLISLKKLPYRTCRSAEIAIHGNVNSPHVDFNDPYYVYGSDQKELKSLRQSNNHYQKKLHPDHEYCMEVVVFAVQNEMALHVEDVLARRTRLLFLDAKAAKSSALKVAEMMAELLHKDRDWIEQEVEYFSKLADGYILTN</sequence>
<evidence type="ECO:0000259" key="8">
    <source>
        <dbReference type="Pfam" id="PF16901"/>
    </source>
</evidence>
<dbReference type="SUPFAM" id="SSF54373">
    <property type="entry name" value="FAD-linked reductases, C-terminal domain"/>
    <property type="match status" value="1"/>
</dbReference>
<keyword evidence="4" id="KW-0319">Glycerol metabolism</keyword>
<name>A0ABS9UW98_9BACT</name>
<feature type="domain" description="FAD dependent oxidoreductase" evidence="7">
    <location>
        <begin position="19"/>
        <end position="377"/>
    </location>
</feature>
<dbReference type="InterPro" id="IPR038299">
    <property type="entry name" value="DAO_C_sf"/>
</dbReference>
<reference evidence="9" key="1">
    <citation type="submission" date="2022-03" db="EMBL/GenBank/DDBJ databases">
        <title>De novo assembled genomes of Belliella spp. (Cyclobacteriaceae) strains.</title>
        <authorList>
            <person name="Szabo A."/>
            <person name="Korponai K."/>
            <person name="Felfoldi T."/>
        </authorList>
    </citation>
    <scope>NUCLEOTIDE SEQUENCE</scope>
    <source>
        <strain evidence="9">DSM 111904</strain>
    </source>
</reference>
<evidence type="ECO:0000313" key="10">
    <source>
        <dbReference type="Proteomes" id="UP001165489"/>
    </source>
</evidence>
<dbReference type="Gene3D" id="3.30.9.10">
    <property type="entry name" value="D-Amino Acid Oxidase, subunit A, domain 2"/>
    <property type="match status" value="1"/>
</dbReference>
<keyword evidence="10" id="KW-1185">Reference proteome</keyword>
<evidence type="ECO:0000256" key="1">
    <source>
        <dbReference type="ARBA" id="ARBA00001974"/>
    </source>
</evidence>
<dbReference type="RefSeq" id="WP_241346588.1">
    <property type="nucleotide sequence ID" value="NZ_JAKZGP010000004.1"/>
</dbReference>
<dbReference type="InterPro" id="IPR036188">
    <property type="entry name" value="FAD/NAD-bd_sf"/>
</dbReference>